<dbReference type="RefSeq" id="WP_068663294.1">
    <property type="nucleotide sequence ID" value="NZ_LYPB01000050.1"/>
</dbReference>
<dbReference type="OrthoDB" id="2586947at2"/>
<sequence length="192" mass="21283">MNKKQRIAGKSSRSVRLPRSTGIPKMKAMLLYHAQLKKHNKTGAGRLFPNQTTISIGTDNSWFNAQVIPSDPGWIPVANANYVWYSGNLSSENAVISTRFTLSQRRTIRSASLFLSVDNYAVVIINGVPLVYDAPQNTPSFFTTGRSFNIRRFLRRGRNDIVIIAFNFGGPRSVSNPAGVAARLDIRLSSLL</sequence>
<keyword evidence="2" id="KW-1185">Reference proteome</keyword>
<dbReference type="EMBL" id="LYPB01000050">
    <property type="protein sequence ID" value="OAS20670.1"/>
    <property type="molecule type" value="Genomic_DNA"/>
</dbReference>
<dbReference type="Gene3D" id="2.60.120.260">
    <property type="entry name" value="Galactose-binding domain-like"/>
    <property type="match status" value="1"/>
</dbReference>
<protein>
    <recommendedName>
        <fullName evidence="3">Glycosyl hydrolases family 2 sugar binding domain-containing protein</fullName>
    </recommendedName>
</protein>
<dbReference type="Proteomes" id="UP000078454">
    <property type="component" value="Unassembled WGS sequence"/>
</dbReference>
<organism evidence="1 2">
    <name type="scientific">Paenibacillus oryzisoli</name>
    <dbReference type="NCBI Taxonomy" id="1850517"/>
    <lineage>
        <taxon>Bacteria</taxon>
        <taxon>Bacillati</taxon>
        <taxon>Bacillota</taxon>
        <taxon>Bacilli</taxon>
        <taxon>Bacillales</taxon>
        <taxon>Paenibacillaceae</taxon>
        <taxon>Paenibacillus</taxon>
    </lineage>
</organism>
<proteinExistence type="predicted"/>
<accession>A0A198AHX5</accession>
<reference evidence="1 2" key="1">
    <citation type="submission" date="2016-05" db="EMBL/GenBank/DDBJ databases">
        <title>Paenibacillus sp. 1ZS3-15 nov., isolated from the rhizosphere soil.</title>
        <authorList>
            <person name="Zhang X.X."/>
            <person name="Zhang J."/>
        </authorList>
    </citation>
    <scope>NUCLEOTIDE SEQUENCE [LARGE SCALE GENOMIC DNA]</scope>
    <source>
        <strain evidence="1 2">1ZS3-15</strain>
    </source>
</reference>
<dbReference type="STRING" id="1850517.A8708_19220"/>
<gene>
    <name evidence="1" type="ORF">A8708_19220</name>
</gene>
<comment type="caution">
    <text evidence="1">The sequence shown here is derived from an EMBL/GenBank/DDBJ whole genome shotgun (WGS) entry which is preliminary data.</text>
</comment>
<name>A0A198AHX5_9BACL</name>
<evidence type="ECO:0000313" key="2">
    <source>
        <dbReference type="Proteomes" id="UP000078454"/>
    </source>
</evidence>
<evidence type="ECO:0000313" key="1">
    <source>
        <dbReference type="EMBL" id="OAS20670.1"/>
    </source>
</evidence>
<evidence type="ECO:0008006" key="3">
    <source>
        <dbReference type="Google" id="ProtNLM"/>
    </source>
</evidence>
<dbReference type="AlphaFoldDB" id="A0A198AHX5"/>